<proteinExistence type="predicted"/>
<dbReference type="EMBL" id="SIRE01000025">
    <property type="protein sequence ID" value="TBL71617.1"/>
    <property type="molecule type" value="Genomic_DNA"/>
</dbReference>
<dbReference type="GO" id="GO:0046983">
    <property type="term" value="F:protein dimerization activity"/>
    <property type="evidence" value="ECO:0007669"/>
    <property type="project" value="InterPro"/>
</dbReference>
<gene>
    <name evidence="1" type="ORF">EYB31_29505</name>
</gene>
<dbReference type="Pfam" id="PF09388">
    <property type="entry name" value="SpoOE-like"/>
    <property type="match status" value="1"/>
</dbReference>
<organism evidence="1 2">
    <name type="scientific">Paenibacillus thalictri</name>
    <dbReference type="NCBI Taxonomy" id="2527873"/>
    <lineage>
        <taxon>Bacteria</taxon>
        <taxon>Bacillati</taxon>
        <taxon>Bacillota</taxon>
        <taxon>Bacilli</taxon>
        <taxon>Bacillales</taxon>
        <taxon>Paenibacillaceae</taxon>
        <taxon>Paenibacillus</taxon>
    </lineage>
</organism>
<dbReference type="InterPro" id="IPR037208">
    <property type="entry name" value="Spo0E-like_sf"/>
</dbReference>
<evidence type="ECO:0000313" key="1">
    <source>
        <dbReference type="EMBL" id="TBL71617.1"/>
    </source>
</evidence>
<dbReference type="Proteomes" id="UP000293142">
    <property type="component" value="Unassembled WGS sequence"/>
</dbReference>
<protein>
    <submittedName>
        <fullName evidence="1">Aspartyl-phosphate phosphatase Spo0E family protein</fullName>
    </submittedName>
</protein>
<keyword evidence="2" id="KW-1185">Reference proteome</keyword>
<dbReference type="AlphaFoldDB" id="A0A4Q9DGY9"/>
<accession>A0A4Q9DGY9</accession>
<reference evidence="1 2" key="1">
    <citation type="submission" date="2019-02" db="EMBL/GenBank/DDBJ databases">
        <title>Paenibacillus sp. nov., isolated from surface-sterilized tissue of Thalictrum simplex L.</title>
        <authorList>
            <person name="Tuo L."/>
        </authorList>
    </citation>
    <scope>NUCLEOTIDE SEQUENCE [LARGE SCALE GENOMIC DNA]</scope>
    <source>
        <strain evidence="1 2">N2SHLJ1</strain>
    </source>
</reference>
<dbReference type="Gene3D" id="4.10.280.10">
    <property type="entry name" value="Helix-loop-helix DNA-binding domain"/>
    <property type="match status" value="1"/>
</dbReference>
<dbReference type="SUPFAM" id="SSF140500">
    <property type="entry name" value="BAS1536-like"/>
    <property type="match status" value="1"/>
</dbReference>
<name>A0A4Q9DGY9_9BACL</name>
<dbReference type="InterPro" id="IPR018540">
    <property type="entry name" value="Spo0E-like"/>
</dbReference>
<dbReference type="OrthoDB" id="2470271at2"/>
<dbReference type="InterPro" id="IPR036638">
    <property type="entry name" value="HLH_DNA-bd_sf"/>
</dbReference>
<sequence>MISLKVVQVLVLAVSPDSRTALSIEIEIVRKQMNLLGEQLGFLHPDVQACSKKLDKLLLQYYELR</sequence>
<comment type="caution">
    <text evidence="1">The sequence shown here is derived from an EMBL/GenBank/DDBJ whole genome shotgun (WGS) entry which is preliminary data.</text>
</comment>
<dbReference type="RefSeq" id="WP_131017095.1">
    <property type="nucleotide sequence ID" value="NZ_SIRE01000025.1"/>
</dbReference>
<evidence type="ECO:0000313" key="2">
    <source>
        <dbReference type="Proteomes" id="UP000293142"/>
    </source>
</evidence>
<dbReference type="GO" id="GO:0043937">
    <property type="term" value="P:regulation of sporulation"/>
    <property type="evidence" value="ECO:0007669"/>
    <property type="project" value="InterPro"/>
</dbReference>